<comment type="caution">
    <text evidence="4">The sequence shown here is derived from an EMBL/GenBank/DDBJ whole genome shotgun (WGS) entry which is preliminary data.</text>
</comment>
<organism evidence="4 5">
    <name type="scientific">Paenibacillus sepulcri</name>
    <dbReference type="NCBI Taxonomy" id="359917"/>
    <lineage>
        <taxon>Bacteria</taxon>
        <taxon>Bacillati</taxon>
        <taxon>Bacillota</taxon>
        <taxon>Bacilli</taxon>
        <taxon>Bacillales</taxon>
        <taxon>Paenibacillaceae</taxon>
        <taxon>Paenibacillus</taxon>
    </lineage>
</organism>
<dbReference type="PRINTS" id="PR00082">
    <property type="entry name" value="GLFDHDRGNASE"/>
</dbReference>
<gene>
    <name evidence="4" type="ORF">K0U00_34805</name>
</gene>
<dbReference type="InterPro" id="IPR033922">
    <property type="entry name" value="NAD_bind_Glu_DH"/>
</dbReference>
<name>A0ABS7CE71_9BACL</name>
<accession>A0ABS7CE71</accession>
<reference evidence="4 5" key="1">
    <citation type="submission" date="2021-07" db="EMBL/GenBank/DDBJ databases">
        <title>Paenibacillus radiodurans sp. nov., isolated from the southeastern edge of Tengger Desert.</title>
        <authorList>
            <person name="Zhang G."/>
        </authorList>
    </citation>
    <scope>NUCLEOTIDE SEQUENCE [LARGE SCALE GENOMIC DNA]</scope>
    <source>
        <strain evidence="4 5">CCM 7311</strain>
    </source>
</reference>
<keyword evidence="5" id="KW-1185">Reference proteome</keyword>
<dbReference type="CDD" id="cd01076">
    <property type="entry name" value="NAD_bind_1_Glu_DH"/>
    <property type="match status" value="1"/>
</dbReference>
<dbReference type="Gene3D" id="3.40.50.720">
    <property type="entry name" value="NAD(P)-binding Rossmann-like Domain"/>
    <property type="match status" value="1"/>
</dbReference>
<protein>
    <submittedName>
        <fullName evidence="4">Glu/Leu/Phe/Val dehydrogenase</fullName>
    </submittedName>
</protein>
<dbReference type="SUPFAM" id="SSF51735">
    <property type="entry name" value="NAD(P)-binding Rossmann-fold domains"/>
    <property type="match status" value="1"/>
</dbReference>
<dbReference type="InterPro" id="IPR036291">
    <property type="entry name" value="NAD(P)-bd_dom_sf"/>
</dbReference>
<sequence length="221" mass="24236">AGRPLKLAVQGFGNVGSIVALEAYQCTKLQNKIVAVSDRNSTLYNAEGLDIPALIGYAQTHHGDLPNTPEGLAEANVKAEIRGREDILYLDVEVLVLAALEDQIRADNVERIKASFIVEGANAPVTGDADQILLDKGCIVIPDILANAGGVIVSYFEWLQGRETQFYSEAQVFELLHDKMKSTMNAIYPGYFGNSRSLRQICYTHAVMKLSTNLYIQGKLY</sequence>
<dbReference type="EMBL" id="JAHZIK010001543">
    <property type="protein sequence ID" value="MBW7459235.1"/>
    <property type="molecule type" value="Genomic_DNA"/>
</dbReference>
<feature type="domain" description="Glutamate/phenylalanine/leucine/valine/L-tryptophan dehydrogenase C-terminal" evidence="3">
    <location>
        <begin position="2"/>
        <end position="218"/>
    </location>
</feature>
<dbReference type="PANTHER" id="PTHR11606">
    <property type="entry name" value="GLUTAMATE DEHYDROGENASE"/>
    <property type="match status" value="1"/>
</dbReference>
<dbReference type="SMART" id="SM00839">
    <property type="entry name" value="ELFV_dehydrog"/>
    <property type="match status" value="1"/>
</dbReference>
<feature type="non-terminal residue" evidence="4">
    <location>
        <position position="1"/>
    </location>
</feature>
<evidence type="ECO:0000259" key="3">
    <source>
        <dbReference type="SMART" id="SM00839"/>
    </source>
</evidence>
<dbReference type="Proteomes" id="UP001519887">
    <property type="component" value="Unassembled WGS sequence"/>
</dbReference>
<comment type="similarity">
    <text evidence="2">Belongs to the Glu/Leu/Phe/Val dehydrogenases family.</text>
</comment>
<evidence type="ECO:0000256" key="1">
    <source>
        <dbReference type="ARBA" id="ARBA00023002"/>
    </source>
</evidence>
<evidence type="ECO:0000256" key="2">
    <source>
        <dbReference type="RuleBase" id="RU004417"/>
    </source>
</evidence>
<proteinExistence type="inferred from homology"/>
<evidence type="ECO:0000313" key="4">
    <source>
        <dbReference type="EMBL" id="MBW7459235.1"/>
    </source>
</evidence>
<keyword evidence="1 2" id="KW-0560">Oxidoreductase</keyword>
<evidence type="ECO:0000313" key="5">
    <source>
        <dbReference type="Proteomes" id="UP001519887"/>
    </source>
</evidence>
<dbReference type="Pfam" id="PF00208">
    <property type="entry name" value="ELFV_dehydrog"/>
    <property type="match status" value="1"/>
</dbReference>
<dbReference type="InterPro" id="IPR006095">
    <property type="entry name" value="Glu/Leu/Phe/Val/Trp_DH"/>
</dbReference>
<dbReference type="InterPro" id="IPR006096">
    <property type="entry name" value="Glu/Leu/Phe/Val/Trp_DH_C"/>
</dbReference>
<dbReference type="PANTHER" id="PTHR11606:SF13">
    <property type="entry name" value="GLUTAMATE DEHYDROGENASE 1, MITOCHONDRIAL"/>
    <property type="match status" value="1"/>
</dbReference>